<dbReference type="InterPro" id="IPR013079">
    <property type="entry name" value="6Phosfructo_kin"/>
</dbReference>
<keyword evidence="6" id="KW-1185">Reference proteome</keyword>
<organism evidence="5 6">
    <name type="scientific">Candida viswanathii</name>
    <dbReference type="NCBI Taxonomy" id="5486"/>
    <lineage>
        <taxon>Eukaryota</taxon>
        <taxon>Fungi</taxon>
        <taxon>Dikarya</taxon>
        <taxon>Ascomycota</taxon>
        <taxon>Saccharomycotina</taxon>
        <taxon>Pichiomycetes</taxon>
        <taxon>Debaryomycetaceae</taxon>
        <taxon>Candida/Lodderomyces clade</taxon>
        <taxon>Candida</taxon>
    </lineage>
</organism>
<dbReference type="PROSITE" id="PS00175">
    <property type="entry name" value="PG_MUTASE"/>
    <property type="match status" value="1"/>
</dbReference>
<dbReference type="AlphaFoldDB" id="A0A367Y664"/>
<feature type="compositionally biased region" description="Polar residues" evidence="3">
    <location>
        <begin position="498"/>
        <end position="513"/>
    </location>
</feature>
<evidence type="ECO:0000313" key="6">
    <source>
        <dbReference type="Proteomes" id="UP000253472"/>
    </source>
</evidence>
<dbReference type="PRINTS" id="PR00991">
    <property type="entry name" value="6PFRUCTKNASE"/>
</dbReference>
<feature type="compositionally biased region" description="Acidic residues" evidence="3">
    <location>
        <begin position="304"/>
        <end position="319"/>
    </location>
</feature>
<dbReference type="STRING" id="5486.A0A367Y664"/>
<evidence type="ECO:0000313" key="5">
    <source>
        <dbReference type="EMBL" id="RCK60542.1"/>
    </source>
</evidence>
<evidence type="ECO:0000259" key="4">
    <source>
        <dbReference type="Pfam" id="PF01591"/>
    </source>
</evidence>
<feature type="region of interest" description="Disordered" evidence="3">
    <location>
        <begin position="401"/>
        <end position="421"/>
    </location>
</feature>
<feature type="domain" description="6-phosphofructo-2-kinase" evidence="4">
    <location>
        <begin position="520"/>
        <end position="765"/>
    </location>
</feature>
<dbReference type="Gene3D" id="3.40.50.300">
    <property type="entry name" value="P-loop containing nucleotide triphosphate hydrolases"/>
    <property type="match status" value="1"/>
</dbReference>
<gene>
    <name evidence="5" type="primary">PFK26_0</name>
    <name evidence="5" type="ORF">Cantr_08082</name>
</gene>
<dbReference type="Pfam" id="PF00300">
    <property type="entry name" value="His_Phos_1"/>
    <property type="match status" value="1"/>
</dbReference>
<dbReference type="GO" id="GO:0006003">
    <property type="term" value="P:fructose 2,6-bisphosphate metabolic process"/>
    <property type="evidence" value="ECO:0007669"/>
    <property type="project" value="InterPro"/>
</dbReference>
<feature type="compositionally biased region" description="Basic and acidic residues" evidence="3">
    <location>
        <begin position="361"/>
        <end position="371"/>
    </location>
</feature>
<dbReference type="GO" id="GO:0005524">
    <property type="term" value="F:ATP binding"/>
    <property type="evidence" value="ECO:0007669"/>
    <property type="project" value="UniProtKB-KW"/>
</dbReference>
<reference evidence="5 6" key="1">
    <citation type="submission" date="2018-06" db="EMBL/GenBank/DDBJ databases">
        <title>Whole genome sequencing of Candida tropicalis (genome annotated by CSBL at Korea University).</title>
        <authorList>
            <person name="Ahn J."/>
        </authorList>
    </citation>
    <scope>NUCLEOTIDE SEQUENCE [LARGE SCALE GENOMIC DNA]</scope>
    <source>
        <strain evidence="5 6">ATCC 20962</strain>
    </source>
</reference>
<dbReference type="FunFam" id="3.40.50.300:FF:001101">
    <property type="entry name" value="6-phosphofructo-2-kinase 1"/>
    <property type="match status" value="1"/>
</dbReference>
<feature type="compositionally biased region" description="Polar residues" evidence="3">
    <location>
        <begin position="289"/>
        <end position="300"/>
    </location>
</feature>
<feature type="compositionally biased region" description="Polar residues" evidence="3">
    <location>
        <begin position="113"/>
        <end position="125"/>
    </location>
</feature>
<dbReference type="InterPro" id="IPR003094">
    <property type="entry name" value="6Pfruct_kin"/>
</dbReference>
<dbReference type="GO" id="GO:0003873">
    <property type="term" value="F:6-phosphofructo-2-kinase activity"/>
    <property type="evidence" value="ECO:0007669"/>
    <property type="project" value="InterPro"/>
</dbReference>
<proteinExistence type="predicted"/>
<feature type="region of interest" description="Disordered" evidence="3">
    <location>
        <begin position="491"/>
        <end position="517"/>
    </location>
</feature>
<dbReference type="SUPFAM" id="SSF52540">
    <property type="entry name" value="P-loop containing nucleoside triphosphate hydrolases"/>
    <property type="match status" value="1"/>
</dbReference>
<sequence>MTNPTNNTTHSPPSPIIHQGQPTHESIRNLIAANFKPQVPPTPPPLHHEHENQLQQEHGHQQVANSSSSSSTSTSHTPPRTRVKSNSISVGVLSRSAATHKRVSFSNLASGNTSQVFLSSSGSDNSENEIYSDDEYEAEEEQDTPQDSASPMMKQDSSEVFLREPNFKGFKKQQQPQHQQPSSTSAQKSPQLEQLDRSHTPILRKSNVKFTAGSMTPSPNTLSPTSSSVSLKQKKKKPSSMRYNFSQYGGEKLALSKSLDSQLLEPCDSNSSVNSYLPEFNKRPPTDTPIVSTMGSPMTREQSEYEDDDDDDDDYDDEVEHPRDINPIEEEECDSSTREDQATPVLHKTKNISHLNLSEMGKSEGEAENKESSPAPDASLSSRKEAALYAAKKIMGNNKATAAPGSVGSTGPLHSVPSRSPPRVLVNDKSNLISPMSSVLTISSEDGEKSKGLVMAKNMKDHLLKDVPDYMKEEFEKTPSVEKLKNLLMTKPPPSARKTYTLNIPGQTSSKTSPDGKIASVDIGSKLVIVMVGLPARGKSYITNKLTRYLNWLQHDCRVFNVGNTRRKDKLNAGPETQPLPDSSTPTETRSPTESRSPQQHDAAFFNPDNKDSTALREKWAMDTLDQLLDYVITGTGSVGIFDATNSTKTRRRRILKKIQDRSNGELKVLFLESVCNDPNIIESNIRLKLSGPDYKDMDPKVALDDFVGRLHNYEKAYQTIDEEEEKVPGFQYVKMIDVGKKVVSYNIKGFLASQTIYFLLNFNLCERQIWITRHGESTDNLTGRIGGDAHLTKRGIKFSKALTQFMDFQRQEFRKQQLERFSTRLELKYNSIFNEDDVATLDSIPSEPNFCVWTSMLTRAVETGQYFNDQLYSIKQLRMLNELGGGKYEGMTYEEIQSKHPKEFESRIKSKLTYRYPGVGGESYLDVLTRLRPLIAEVERTTDHLLIVSHRVVSRILLAYFLNLDKSAIGELDVPLHTLYCLELKPYGTDYTMYEYDENLDWFVKAEPEHQKNVKEVGVVFRERKYSVVPTAPPSSLRSRTSSYSVAANNGFNNRASSRDMKDEIRRRLSMGVSNKPTLLTRDGDDKSITAKNLQDLKNLRKPAGIKPTRTPDYV</sequence>
<feature type="region of interest" description="Disordered" evidence="3">
    <location>
        <begin position="113"/>
        <end position="244"/>
    </location>
</feature>
<dbReference type="InterPro" id="IPR013078">
    <property type="entry name" value="His_Pase_superF_clade-1"/>
</dbReference>
<dbReference type="GO" id="GO:0006000">
    <property type="term" value="P:fructose metabolic process"/>
    <property type="evidence" value="ECO:0007669"/>
    <property type="project" value="InterPro"/>
</dbReference>
<dbReference type="SMART" id="SM00855">
    <property type="entry name" value="PGAM"/>
    <property type="match status" value="1"/>
</dbReference>
<protein>
    <submittedName>
        <fullName evidence="5">6-phosphofructo-2-kinase 1</fullName>
    </submittedName>
</protein>
<feature type="region of interest" description="Disordered" evidence="3">
    <location>
        <begin position="1"/>
        <end position="96"/>
    </location>
</feature>
<dbReference type="InterPro" id="IPR029033">
    <property type="entry name" value="His_PPase_superfam"/>
</dbReference>
<accession>A0A367Y664</accession>
<name>A0A367Y664_9ASCO</name>
<feature type="region of interest" description="Disordered" evidence="3">
    <location>
        <begin position="568"/>
        <end position="610"/>
    </location>
</feature>
<feature type="compositionally biased region" description="Basic and acidic residues" evidence="3">
    <location>
        <begin position="46"/>
        <end position="60"/>
    </location>
</feature>
<dbReference type="GO" id="GO:0005829">
    <property type="term" value="C:cytosol"/>
    <property type="evidence" value="ECO:0007669"/>
    <property type="project" value="TreeGrafter"/>
</dbReference>
<feature type="region of interest" description="Disordered" evidence="3">
    <location>
        <begin position="1093"/>
        <end position="1116"/>
    </location>
</feature>
<dbReference type="OrthoDB" id="267323at2759"/>
<feature type="region of interest" description="Disordered" evidence="3">
    <location>
        <begin position="264"/>
        <end position="383"/>
    </location>
</feature>
<keyword evidence="1" id="KW-0547">Nucleotide-binding</keyword>
<keyword evidence="5" id="KW-0808">Transferase</keyword>
<dbReference type="Proteomes" id="UP000253472">
    <property type="component" value="Unassembled WGS sequence"/>
</dbReference>
<dbReference type="EMBL" id="QLNQ01000026">
    <property type="protein sequence ID" value="RCK60542.1"/>
    <property type="molecule type" value="Genomic_DNA"/>
</dbReference>
<feature type="compositionally biased region" description="Low complexity" evidence="3">
    <location>
        <begin position="66"/>
        <end position="75"/>
    </location>
</feature>
<dbReference type="PANTHER" id="PTHR10606">
    <property type="entry name" value="6-PHOSPHOFRUCTO-2-KINASE/FRUCTOSE-2,6-BISPHOSPHATASE"/>
    <property type="match status" value="1"/>
</dbReference>
<evidence type="ECO:0000256" key="1">
    <source>
        <dbReference type="ARBA" id="ARBA00022741"/>
    </source>
</evidence>
<dbReference type="CDD" id="cd07067">
    <property type="entry name" value="HP_PGM_like"/>
    <property type="match status" value="1"/>
</dbReference>
<dbReference type="SUPFAM" id="SSF53254">
    <property type="entry name" value="Phosphoglycerate mutase-like"/>
    <property type="match status" value="1"/>
</dbReference>
<evidence type="ECO:0000256" key="3">
    <source>
        <dbReference type="SAM" id="MobiDB-lite"/>
    </source>
</evidence>
<dbReference type="Pfam" id="PF01591">
    <property type="entry name" value="6PF2K"/>
    <property type="match status" value="1"/>
</dbReference>
<dbReference type="InterPro" id="IPR027417">
    <property type="entry name" value="P-loop_NTPase"/>
</dbReference>
<feature type="compositionally biased region" description="Acidic residues" evidence="3">
    <location>
        <begin position="126"/>
        <end position="144"/>
    </location>
</feature>
<dbReference type="Gene3D" id="3.40.50.1240">
    <property type="entry name" value="Phosphoglycerate mutase-like"/>
    <property type="match status" value="1"/>
</dbReference>
<feature type="compositionally biased region" description="Low complexity" evidence="3">
    <location>
        <begin position="583"/>
        <end position="598"/>
    </location>
</feature>
<comment type="caution">
    <text evidence="5">The sequence shown here is derived from an EMBL/GenBank/DDBJ whole genome shotgun (WGS) entry which is preliminary data.</text>
</comment>
<feature type="compositionally biased region" description="Low complexity" evidence="3">
    <location>
        <begin position="1"/>
        <end position="11"/>
    </location>
</feature>
<dbReference type="InterPro" id="IPR001345">
    <property type="entry name" value="PG/BPGM_mutase_AS"/>
</dbReference>
<keyword evidence="5" id="KW-0418">Kinase</keyword>
<dbReference type="PANTHER" id="PTHR10606:SF32">
    <property type="entry name" value="6-PHOSPHOFRUCTO-2-KINASE 1"/>
    <property type="match status" value="1"/>
</dbReference>
<keyword evidence="2" id="KW-0067">ATP-binding</keyword>
<evidence type="ECO:0000256" key="2">
    <source>
        <dbReference type="ARBA" id="ARBA00022840"/>
    </source>
</evidence>
<feature type="compositionally biased region" description="Low complexity" evidence="3">
    <location>
        <begin position="214"/>
        <end position="231"/>
    </location>
</feature>
<feature type="compositionally biased region" description="Low complexity" evidence="3">
    <location>
        <begin position="173"/>
        <end position="187"/>
    </location>
</feature>